<sequence>MPAEHQSFRAVHPIHAVVHPPLSQVNQTPTLPSRGRPKRLLLESTSDFPADFQFSCSRHELQPLAALIN</sequence>
<gene>
    <name evidence="1" type="ORF">EJB05_26141</name>
</gene>
<evidence type="ECO:0000313" key="1">
    <source>
        <dbReference type="EMBL" id="TVU23761.1"/>
    </source>
</evidence>
<keyword evidence="2" id="KW-1185">Reference proteome</keyword>
<feature type="non-terminal residue" evidence="1">
    <location>
        <position position="69"/>
    </location>
</feature>
<comment type="caution">
    <text evidence="1">The sequence shown here is derived from an EMBL/GenBank/DDBJ whole genome shotgun (WGS) entry which is preliminary data.</text>
</comment>
<organism evidence="1 2">
    <name type="scientific">Eragrostis curvula</name>
    <name type="common">weeping love grass</name>
    <dbReference type="NCBI Taxonomy" id="38414"/>
    <lineage>
        <taxon>Eukaryota</taxon>
        <taxon>Viridiplantae</taxon>
        <taxon>Streptophyta</taxon>
        <taxon>Embryophyta</taxon>
        <taxon>Tracheophyta</taxon>
        <taxon>Spermatophyta</taxon>
        <taxon>Magnoliopsida</taxon>
        <taxon>Liliopsida</taxon>
        <taxon>Poales</taxon>
        <taxon>Poaceae</taxon>
        <taxon>PACMAD clade</taxon>
        <taxon>Chloridoideae</taxon>
        <taxon>Eragrostideae</taxon>
        <taxon>Eragrostidinae</taxon>
        <taxon>Eragrostis</taxon>
    </lineage>
</organism>
<dbReference type="AlphaFoldDB" id="A0A5J9UKC4"/>
<protein>
    <submittedName>
        <fullName evidence="1">Uncharacterized protein</fullName>
    </submittedName>
</protein>
<dbReference type="EMBL" id="RWGY01000013">
    <property type="protein sequence ID" value="TVU23761.1"/>
    <property type="molecule type" value="Genomic_DNA"/>
</dbReference>
<name>A0A5J9UKC4_9POAL</name>
<dbReference type="Proteomes" id="UP000324897">
    <property type="component" value="Chromosome 2"/>
</dbReference>
<accession>A0A5J9UKC4</accession>
<evidence type="ECO:0000313" key="2">
    <source>
        <dbReference type="Proteomes" id="UP000324897"/>
    </source>
</evidence>
<proteinExistence type="predicted"/>
<dbReference type="Gramene" id="TVU23761">
    <property type="protein sequence ID" value="TVU23761"/>
    <property type="gene ID" value="EJB05_26141"/>
</dbReference>
<reference evidence="1 2" key="1">
    <citation type="journal article" date="2019" name="Sci. Rep.">
        <title>A high-quality genome of Eragrostis curvula grass provides insights into Poaceae evolution and supports new strategies to enhance forage quality.</title>
        <authorList>
            <person name="Carballo J."/>
            <person name="Santos B.A.C.M."/>
            <person name="Zappacosta D."/>
            <person name="Garbus I."/>
            <person name="Selva J.P."/>
            <person name="Gallo C.A."/>
            <person name="Diaz A."/>
            <person name="Albertini E."/>
            <person name="Caccamo M."/>
            <person name="Echenique V."/>
        </authorList>
    </citation>
    <scope>NUCLEOTIDE SEQUENCE [LARGE SCALE GENOMIC DNA]</scope>
    <source>
        <strain evidence="2">cv. Victoria</strain>
        <tissue evidence="1">Leaf</tissue>
    </source>
</reference>